<dbReference type="AlphaFoldDB" id="A0A5A7R5U6"/>
<dbReference type="EMBL" id="BKCP01010514">
    <property type="protein sequence ID" value="GER52782.1"/>
    <property type="molecule type" value="Genomic_DNA"/>
</dbReference>
<keyword evidence="4 7" id="KW-1133">Transmembrane helix</keyword>
<comment type="caution">
    <text evidence="9">The sequence shown here is derived from an EMBL/GenBank/DDBJ whole genome shotgun (WGS) entry which is preliminary data.</text>
</comment>
<feature type="domain" description="Knottins-like" evidence="8">
    <location>
        <begin position="33"/>
        <end position="78"/>
    </location>
</feature>
<dbReference type="Pfam" id="PF00304">
    <property type="entry name" value="Gamma-thionin"/>
    <property type="match status" value="1"/>
</dbReference>
<proteinExistence type="predicted"/>
<dbReference type="InterPro" id="IPR003614">
    <property type="entry name" value="Knottins"/>
</dbReference>
<keyword evidence="5 7" id="KW-0472">Membrane</keyword>
<feature type="transmembrane region" description="Helical" evidence="7">
    <location>
        <begin position="310"/>
        <end position="329"/>
    </location>
</feature>
<dbReference type="InterPro" id="IPR050291">
    <property type="entry name" value="CDF_Transporter"/>
</dbReference>
<feature type="transmembrane region" description="Helical" evidence="7">
    <location>
        <begin position="375"/>
        <end position="394"/>
    </location>
</feature>
<organism evidence="9 10">
    <name type="scientific">Striga asiatica</name>
    <name type="common">Asiatic witchweed</name>
    <name type="synonym">Buchnera asiatica</name>
    <dbReference type="NCBI Taxonomy" id="4170"/>
    <lineage>
        <taxon>Eukaryota</taxon>
        <taxon>Viridiplantae</taxon>
        <taxon>Streptophyta</taxon>
        <taxon>Embryophyta</taxon>
        <taxon>Tracheophyta</taxon>
        <taxon>Spermatophyta</taxon>
        <taxon>Magnoliopsida</taxon>
        <taxon>eudicotyledons</taxon>
        <taxon>Gunneridae</taxon>
        <taxon>Pentapetalae</taxon>
        <taxon>asterids</taxon>
        <taxon>lamiids</taxon>
        <taxon>Lamiales</taxon>
        <taxon>Orobanchaceae</taxon>
        <taxon>Buchnereae</taxon>
        <taxon>Striga</taxon>
    </lineage>
</organism>
<dbReference type="InterPro" id="IPR036574">
    <property type="entry name" value="Scorpion_toxin-like_sf"/>
</dbReference>
<dbReference type="Gene3D" id="1.20.1510.10">
    <property type="entry name" value="Cation efflux protein transmembrane domain"/>
    <property type="match status" value="1"/>
</dbReference>
<evidence type="ECO:0000256" key="7">
    <source>
        <dbReference type="SAM" id="Phobius"/>
    </source>
</evidence>
<sequence length="456" mass="50821">MHCISKVITVTTLFIHGFHFADNKIAMHVEAALCEVPSKLFHGVCIVDSNCARICEKEGYLTGKCKGMLPKCICLQDCGENPPPEVPPPEVSPPEGPPVTPHPPQPPVTPPDCPPNPPCVPIPTPSPPFGCLNCPPNDLSSLDCTRFWPMKHDLTIWTGDVSLNYRTTAFYVYRSVQLYPNVREDRGGNLKTDLKRLNLRVIARGSPKRGMKRGNKGAAMILAPTSCNSKVFLSLVLQEICPEMRWNGIGTKNGENGCRRGKQRKVSEYYKKQERLLEGFNEMEAIHESGCLPDTLTEDEMKQLAKSERMAVHVSNVANLFLFIAKVYASVASRSLAGIIVFASVMATLGLQTILESVRQLPAKSGPNMNHDKEMWMIGIMVSVTVVKFLLMLYCRRFKNEIVRAYAQDHFFDVITNSVGLATAVLAIRFYWWIDPTGAILVQVLKIMLYWSGKVL</sequence>
<evidence type="ECO:0000313" key="10">
    <source>
        <dbReference type="Proteomes" id="UP000325081"/>
    </source>
</evidence>
<feature type="transmembrane region" description="Helical" evidence="7">
    <location>
        <begin position="414"/>
        <end position="434"/>
    </location>
</feature>
<dbReference type="SUPFAM" id="SSF161111">
    <property type="entry name" value="Cation efflux protein transmembrane domain-like"/>
    <property type="match status" value="1"/>
</dbReference>
<dbReference type="OrthoDB" id="78296at2759"/>
<protein>
    <submittedName>
        <fullName evidence="9">Cation efflux family protein</fullName>
    </submittedName>
</protein>
<dbReference type="Pfam" id="PF01545">
    <property type="entry name" value="Cation_efflux"/>
    <property type="match status" value="1"/>
</dbReference>
<evidence type="ECO:0000256" key="1">
    <source>
        <dbReference type="ARBA" id="ARBA00004141"/>
    </source>
</evidence>
<dbReference type="PROSITE" id="PS00940">
    <property type="entry name" value="GAMMA_THIONIN"/>
    <property type="match status" value="1"/>
</dbReference>
<gene>
    <name evidence="9" type="ORF">STAS_30259</name>
</gene>
<evidence type="ECO:0000256" key="5">
    <source>
        <dbReference type="ARBA" id="ARBA00023136"/>
    </source>
</evidence>
<feature type="transmembrane region" description="Helical" evidence="7">
    <location>
        <begin position="336"/>
        <end position="355"/>
    </location>
</feature>
<dbReference type="PANTHER" id="PTHR43840">
    <property type="entry name" value="MITOCHONDRIAL METAL TRANSPORTER 1-RELATED"/>
    <property type="match status" value="1"/>
</dbReference>
<feature type="region of interest" description="Disordered" evidence="6">
    <location>
        <begin position="84"/>
        <end position="110"/>
    </location>
</feature>
<accession>A0A5A7R5U6</accession>
<evidence type="ECO:0000256" key="3">
    <source>
        <dbReference type="ARBA" id="ARBA00022692"/>
    </source>
</evidence>
<keyword evidence="3 7" id="KW-0812">Transmembrane</keyword>
<dbReference type="PANTHER" id="PTHR43840:SF2">
    <property type="entry name" value="METAL TOLERANCE PROTEIN 9"/>
    <property type="match status" value="1"/>
</dbReference>
<reference evidence="10" key="1">
    <citation type="journal article" date="2019" name="Curr. Biol.">
        <title>Genome Sequence of Striga asiatica Provides Insight into the Evolution of Plant Parasitism.</title>
        <authorList>
            <person name="Yoshida S."/>
            <person name="Kim S."/>
            <person name="Wafula E.K."/>
            <person name="Tanskanen J."/>
            <person name="Kim Y.M."/>
            <person name="Honaas L."/>
            <person name="Yang Z."/>
            <person name="Spallek T."/>
            <person name="Conn C.E."/>
            <person name="Ichihashi Y."/>
            <person name="Cheong K."/>
            <person name="Cui S."/>
            <person name="Der J.P."/>
            <person name="Gundlach H."/>
            <person name="Jiao Y."/>
            <person name="Hori C."/>
            <person name="Ishida J.K."/>
            <person name="Kasahara H."/>
            <person name="Kiba T."/>
            <person name="Kim M.S."/>
            <person name="Koo N."/>
            <person name="Laohavisit A."/>
            <person name="Lee Y.H."/>
            <person name="Lumba S."/>
            <person name="McCourt P."/>
            <person name="Mortimer J.C."/>
            <person name="Mutuku J.M."/>
            <person name="Nomura T."/>
            <person name="Sasaki-Sekimoto Y."/>
            <person name="Seto Y."/>
            <person name="Wang Y."/>
            <person name="Wakatake T."/>
            <person name="Sakakibara H."/>
            <person name="Demura T."/>
            <person name="Yamaguchi S."/>
            <person name="Yoneyama K."/>
            <person name="Manabe R.I."/>
            <person name="Nelson D.C."/>
            <person name="Schulman A.H."/>
            <person name="Timko M.P."/>
            <person name="dePamphilis C.W."/>
            <person name="Choi D."/>
            <person name="Shirasu K."/>
        </authorList>
    </citation>
    <scope>NUCLEOTIDE SEQUENCE [LARGE SCALE GENOMIC DNA]</scope>
    <source>
        <strain evidence="10">cv. UVA1</strain>
    </source>
</reference>
<evidence type="ECO:0000256" key="6">
    <source>
        <dbReference type="SAM" id="MobiDB-lite"/>
    </source>
</evidence>
<dbReference type="InterPro" id="IPR008176">
    <property type="entry name" value="Defensin_plant"/>
</dbReference>
<dbReference type="SMART" id="SM00505">
    <property type="entry name" value="Knot1"/>
    <property type="match status" value="1"/>
</dbReference>
<dbReference type="SUPFAM" id="SSF57095">
    <property type="entry name" value="Scorpion toxin-like"/>
    <property type="match status" value="1"/>
</dbReference>
<evidence type="ECO:0000259" key="8">
    <source>
        <dbReference type="SMART" id="SM00505"/>
    </source>
</evidence>
<dbReference type="GO" id="GO:0016020">
    <property type="term" value="C:membrane"/>
    <property type="evidence" value="ECO:0007669"/>
    <property type="project" value="UniProtKB-SubCell"/>
</dbReference>
<dbReference type="Gene3D" id="3.30.30.10">
    <property type="entry name" value="Knottin, scorpion toxin-like"/>
    <property type="match status" value="1"/>
</dbReference>
<keyword evidence="2" id="KW-0813">Transport</keyword>
<keyword evidence="10" id="KW-1185">Reference proteome</keyword>
<evidence type="ECO:0000256" key="4">
    <source>
        <dbReference type="ARBA" id="ARBA00022989"/>
    </source>
</evidence>
<dbReference type="GO" id="GO:0008324">
    <property type="term" value="F:monoatomic cation transmembrane transporter activity"/>
    <property type="evidence" value="ECO:0007669"/>
    <property type="project" value="InterPro"/>
</dbReference>
<dbReference type="CDD" id="cd00107">
    <property type="entry name" value="Knot1"/>
    <property type="match status" value="1"/>
</dbReference>
<dbReference type="InterPro" id="IPR027469">
    <property type="entry name" value="Cation_efflux_TMD_sf"/>
</dbReference>
<comment type="subcellular location">
    <subcellularLocation>
        <location evidence="1">Membrane</location>
        <topology evidence="1">Multi-pass membrane protein</topology>
    </subcellularLocation>
</comment>
<dbReference type="InterPro" id="IPR058533">
    <property type="entry name" value="Cation_efflux_TM"/>
</dbReference>
<dbReference type="Proteomes" id="UP000325081">
    <property type="component" value="Unassembled WGS sequence"/>
</dbReference>
<dbReference type="GO" id="GO:0006952">
    <property type="term" value="P:defense response"/>
    <property type="evidence" value="ECO:0007669"/>
    <property type="project" value="InterPro"/>
</dbReference>
<evidence type="ECO:0000313" key="9">
    <source>
        <dbReference type="EMBL" id="GER52782.1"/>
    </source>
</evidence>
<evidence type="ECO:0000256" key="2">
    <source>
        <dbReference type="ARBA" id="ARBA00022448"/>
    </source>
</evidence>
<name>A0A5A7R5U6_STRAF</name>